<feature type="transmembrane region" description="Helical" evidence="6">
    <location>
        <begin position="289"/>
        <end position="309"/>
    </location>
</feature>
<evidence type="ECO:0000256" key="5">
    <source>
        <dbReference type="ARBA" id="ARBA00023136"/>
    </source>
</evidence>
<evidence type="ECO:0000313" key="8">
    <source>
        <dbReference type="Proteomes" id="UP000075359"/>
    </source>
</evidence>
<name>A0A151CII8_9BACT</name>
<dbReference type="InterPro" id="IPR005495">
    <property type="entry name" value="LptG/LptF_permease"/>
</dbReference>
<keyword evidence="4 6" id="KW-1133">Transmembrane helix</keyword>
<comment type="subcellular location">
    <subcellularLocation>
        <location evidence="1">Cell membrane</location>
        <topology evidence="1">Multi-pass membrane protein</topology>
    </subcellularLocation>
</comment>
<feature type="transmembrane region" description="Helical" evidence="6">
    <location>
        <begin position="99"/>
        <end position="122"/>
    </location>
</feature>
<dbReference type="OrthoDB" id="5372422at2"/>
<sequence length="341" mass="39398">MVNVRGYISSNLAKAFLTIFIPFFLIISLVYLVKISSLTAQIQIDFLELLLLYSYSLPNIIFYTIPLSFIAAVTNTLMKLSQDNELIALYALGLRAKKVLKSILLLGILFSVLLSAISFLGIPMSKQLYNAFKEKKKSEATLNIVPGKLGQKFGEYYIYVKEKDEKSEMFHDMVIYNRTKKDEEQFFSSQKGQLNRDNHVASLLLQEGYGYTYTEEKLQQAKYRTLEVFDTKQKYRFHFQDIITYWALGKTDKHRKGRALFYLFVSFIPLLSVYLVAAFAMINPRYQSNYSFIIIFGVTFFLYLIASSLEKWGNLPSLVIAAVATFVLGRVLFEKRVARYF</sequence>
<evidence type="ECO:0000313" key="7">
    <source>
        <dbReference type="EMBL" id="KYJ87336.1"/>
    </source>
</evidence>
<evidence type="ECO:0000256" key="2">
    <source>
        <dbReference type="ARBA" id="ARBA00022475"/>
    </source>
</evidence>
<dbReference type="AlphaFoldDB" id="A0A151CII8"/>
<proteinExistence type="predicted"/>
<dbReference type="Pfam" id="PF03739">
    <property type="entry name" value="LptF_LptG"/>
    <property type="match status" value="1"/>
</dbReference>
<keyword evidence="5 6" id="KW-0472">Membrane</keyword>
<feature type="transmembrane region" description="Helical" evidence="6">
    <location>
        <begin position="315"/>
        <end position="333"/>
    </location>
</feature>
<reference evidence="7 8" key="1">
    <citation type="submission" date="2015-11" db="EMBL/GenBank/DDBJ databases">
        <title>Draft genome of Sulfurovum riftiae 1812E, a member of the Epsilonproteobacteria isolated from the tube of the deep-sea hydrothermal vent tubewom Riftia pachyptila.</title>
        <authorList>
            <person name="Vetriani C."/>
            <person name="Giovannelli D."/>
        </authorList>
    </citation>
    <scope>NUCLEOTIDE SEQUENCE [LARGE SCALE GENOMIC DNA]</scope>
    <source>
        <strain evidence="7 8">1812E</strain>
    </source>
</reference>
<feature type="transmembrane region" description="Helical" evidence="6">
    <location>
        <begin position="60"/>
        <end position="78"/>
    </location>
</feature>
<evidence type="ECO:0000256" key="4">
    <source>
        <dbReference type="ARBA" id="ARBA00022989"/>
    </source>
</evidence>
<comment type="caution">
    <text evidence="7">The sequence shown here is derived from an EMBL/GenBank/DDBJ whole genome shotgun (WGS) entry which is preliminary data.</text>
</comment>
<evidence type="ECO:0000256" key="1">
    <source>
        <dbReference type="ARBA" id="ARBA00004651"/>
    </source>
</evidence>
<gene>
    <name evidence="7" type="ORF">AS592_09430</name>
</gene>
<accession>A0A151CII8</accession>
<feature type="transmembrane region" description="Helical" evidence="6">
    <location>
        <begin position="259"/>
        <end position="282"/>
    </location>
</feature>
<protein>
    <recommendedName>
        <fullName evidence="9">Permease</fullName>
    </recommendedName>
</protein>
<feature type="transmembrane region" description="Helical" evidence="6">
    <location>
        <begin position="12"/>
        <end position="33"/>
    </location>
</feature>
<dbReference type="RefSeq" id="WP_067328105.1">
    <property type="nucleotide sequence ID" value="NZ_LNKT01000001.1"/>
</dbReference>
<evidence type="ECO:0008006" key="9">
    <source>
        <dbReference type="Google" id="ProtNLM"/>
    </source>
</evidence>
<dbReference type="PANTHER" id="PTHR33529">
    <property type="entry name" value="SLR0882 PROTEIN-RELATED"/>
    <property type="match status" value="1"/>
</dbReference>
<dbReference type="Proteomes" id="UP000075359">
    <property type="component" value="Unassembled WGS sequence"/>
</dbReference>
<dbReference type="STRING" id="1630136.AS592_09430"/>
<dbReference type="GO" id="GO:0043190">
    <property type="term" value="C:ATP-binding cassette (ABC) transporter complex"/>
    <property type="evidence" value="ECO:0007669"/>
    <property type="project" value="TreeGrafter"/>
</dbReference>
<evidence type="ECO:0000256" key="3">
    <source>
        <dbReference type="ARBA" id="ARBA00022692"/>
    </source>
</evidence>
<keyword evidence="8" id="KW-1185">Reference proteome</keyword>
<dbReference type="GO" id="GO:0015920">
    <property type="term" value="P:lipopolysaccharide transport"/>
    <property type="evidence" value="ECO:0007669"/>
    <property type="project" value="TreeGrafter"/>
</dbReference>
<dbReference type="PANTHER" id="PTHR33529:SF7">
    <property type="entry name" value="LIPOPOLYSACCHARIDE EXPORT SYSTEM PERMEASE PROTEIN LPTF"/>
    <property type="match status" value="1"/>
</dbReference>
<evidence type="ECO:0000256" key="6">
    <source>
        <dbReference type="SAM" id="Phobius"/>
    </source>
</evidence>
<organism evidence="7 8">
    <name type="scientific">Sulfurovum riftiae</name>
    <dbReference type="NCBI Taxonomy" id="1630136"/>
    <lineage>
        <taxon>Bacteria</taxon>
        <taxon>Pseudomonadati</taxon>
        <taxon>Campylobacterota</taxon>
        <taxon>Epsilonproteobacteria</taxon>
        <taxon>Campylobacterales</taxon>
        <taxon>Sulfurovaceae</taxon>
        <taxon>Sulfurovum</taxon>
    </lineage>
</organism>
<keyword evidence="3 6" id="KW-0812">Transmembrane</keyword>
<keyword evidence="2" id="KW-1003">Cell membrane</keyword>
<dbReference type="EMBL" id="LNKT01000001">
    <property type="protein sequence ID" value="KYJ87336.1"/>
    <property type="molecule type" value="Genomic_DNA"/>
</dbReference>